<gene>
    <name evidence="3" type="ORF">SAMN05192589_109144</name>
</gene>
<evidence type="ECO:0000256" key="1">
    <source>
        <dbReference type="ARBA" id="ARBA00022729"/>
    </source>
</evidence>
<reference evidence="3 4" key="1">
    <citation type="submission" date="2016-10" db="EMBL/GenBank/DDBJ databases">
        <authorList>
            <person name="de Groot N.N."/>
        </authorList>
    </citation>
    <scope>NUCLEOTIDE SEQUENCE [LARGE SCALE GENOMIC DNA]</scope>
    <source>
        <strain evidence="3 4">DSM 16619</strain>
    </source>
</reference>
<dbReference type="EMBL" id="FMZC01000009">
    <property type="protein sequence ID" value="SDD82893.1"/>
    <property type="molecule type" value="Genomic_DNA"/>
</dbReference>
<name>A0A1G6XYY8_9BURK</name>
<evidence type="ECO:0000256" key="2">
    <source>
        <dbReference type="SAM" id="SignalP"/>
    </source>
</evidence>
<dbReference type="STRING" id="187868.SAMN05192589_109144"/>
<sequence>MKRRSWCALLLALGPLALSGAASAQTRWTLATGYLPEVFHTVNLQQFAKEVNERTQGALVIDVRPDNSVAKLSEIAGQVRAGKIAAGEVLLSTLAADTKLAGADAIPFIVGSYDDALRLWKAQRPVLQEALDRQGLVALYAVPWPAQGLFTTKPIRHASDLRGAKMRSYSPSTVRIAQLMGATPVDVPTKGINQAVLDRQIDTLFTSPVTGVENKVWELPIKYFYNVHGWYPKNLVMVNKAQWLALPEATRKTVQEAADKAQARGWSASDAASSASVAELARNGIKVETPDFELRRELRRLGEQFSLEYIRETGAEGNRMMIPYFAGEAAAAKAP</sequence>
<dbReference type="OrthoDB" id="9783941at2"/>
<dbReference type="Pfam" id="PF03480">
    <property type="entry name" value="DctP"/>
    <property type="match status" value="1"/>
</dbReference>
<evidence type="ECO:0000313" key="3">
    <source>
        <dbReference type="EMBL" id="SDD82893.1"/>
    </source>
</evidence>
<dbReference type="NCBIfam" id="NF037995">
    <property type="entry name" value="TRAP_S1"/>
    <property type="match status" value="1"/>
</dbReference>
<dbReference type="InterPro" id="IPR038404">
    <property type="entry name" value="TRAP_DctP_sf"/>
</dbReference>
<dbReference type="PANTHER" id="PTHR33376:SF4">
    <property type="entry name" value="SIALIC ACID-BINDING PERIPLASMIC PROTEIN SIAP"/>
    <property type="match status" value="1"/>
</dbReference>
<organism evidence="3 4">
    <name type="scientific">Paracidovorax valerianellae</name>
    <dbReference type="NCBI Taxonomy" id="187868"/>
    <lineage>
        <taxon>Bacteria</taxon>
        <taxon>Pseudomonadati</taxon>
        <taxon>Pseudomonadota</taxon>
        <taxon>Betaproteobacteria</taxon>
        <taxon>Burkholderiales</taxon>
        <taxon>Comamonadaceae</taxon>
        <taxon>Paracidovorax</taxon>
    </lineage>
</organism>
<dbReference type="GO" id="GO:0055085">
    <property type="term" value="P:transmembrane transport"/>
    <property type="evidence" value="ECO:0007669"/>
    <property type="project" value="InterPro"/>
</dbReference>
<feature type="signal peptide" evidence="2">
    <location>
        <begin position="1"/>
        <end position="24"/>
    </location>
</feature>
<dbReference type="InterPro" id="IPR018389">
    <property type="entry name" value="DctP_fam"/>
</dbReference>
<dbReference type="Proteomes" id="UP000198781">
    <property type="component" value="Unassembled WGS sequence"/>
</dbReference>
<accession>A0A1G6XYY8</accession>
<dbReference type="PANTHER" id="PTHR33376">
    <property type="match status" value="1"/>
</dbReference>
<dbReference type="CDD" id="cd13602">
    <property type="entry name" value="PBP2_TRAP_BpDctp6_7"/>
    <property type="match status" value="1"/>
</dbReference>
<dbReference type="AlphaFoldDB" id="A0A1G6XYY8"/>
<evidence type="ECO:0000313" key="4">
    <source>
        <dbReference type="Proteomes" id="UP000198781"/>
    </source>
</evidence>
<feature type="chain" id="PRO_5011752530" evidence="2">
    <location>
        <begin position="25"/>
        <end position="335"/>
    </location>
</feature>
<dbReference type="Gene3D" id="3.40.190.170">
    <property type="entry name" value="Bacterial extracellular solute-binding protein, family 7"/>
    <property type="match status" value="1"/>
</dbReference>
<dbReference type="RefSeq" id="WP_092744576.1">
    <property type="nucleotide sequence ID" value="NZ_FMZC01000009.1"/>
</dbReference>
<keyword evidence="4" id="KW-1185">Reference proteome</keyword>
<proteinExistence type="predicted"/>
<protein>
    <submittedName>
        <fullName evidence="3">TRAP-type C4-dicarboxylate transport system, substrate-binding protein</fullName>
    </submittedName>
</protein>
<keyword evidence="1 2" id="KW-0732">Signal</keyword>